<name>A0A8X7MSD3_9BASI</name>
<reference evidence="4" key="2">
    <citation type="journal article" date="2019" name="IMA Fungus">
        <title>Genome sequencing and comparison of five Tilletia species to identify candidate genes for the detection of regulated species infecting wheat.</title>
        <authorList>
            <person name="Nguyen H.D.T."/>
            <person name="Sultana T."/>
            <person name="Kesanakurti P."/>
            <person name="Hambleton S."/>
        </authorList>
    </citation>
    <scope>NUCLEOTIDE SEQUENCE</scope>
    <source>
        <strain evidence="4">DAOMC 236426</strain>
    </source>
</reference>
<keyword evidence="2" id="KW-0963">Cytoplasm</keyword>
<dbReference type="PANTHER" id="PTHR45994">
    <property type="entry name" value="FI21225P1"/>
    <property type="match status" value="1"/>
</dbReference>
<evidence type="ECO:0000313" key="5">
    <source>
        <dbReference type="Proteomes" id="UP000077684"/>
    </source>
</evidence>
<evidence type="ECO:0000256" key="2">
    <source>
        <dbReference type="ARBA" id="ARBA00022490"/>
    </source>
</evidence>
<comment type="caution">
    <text evidence="4">The sequence shown here is derived from an EMBL/GenBank/DDBJ whole genome shotgun (WGS) entry which is preliminary data.</text>
</comment>
<keyword evidence="5" id="KW-1185">Reference proteome</keyword>
<feature type="region of interest" description="Disordered" evidence="3">
    <location>
        <begin position="396"/>
        <end position="416"/>
    </location>
</feature>
<feature type="compositionally biased region" description="Acidic residues" evidence="3">
    <location>
        <begin position="761"/>
        <end position="772"/>
    </location>
</feature>
<feature type="region of interest" description="Disordered" evidence="3">
    <location>
        <begin position="725"/>
        <end position="795"/>
    </location>
</feature>
<evidence type="ECO:0000256" key="3">
    <source>
        <dbReference type="SAM" id="MobiDB-lite"/>
    </source>
</evidence>
<feature type="region of interest" description="Disordered" evidence="3">
    <location>
        <begin position="809"/>
        <end position="836"/>
    </location>
</feature>
<sequence>MAVISDVGEEADLSAFSAGASDAEHAHAVLALALALAQQLNTASSPQTHVDVAAYTASLRTHLSSAASTAQRITAFDFLTALALVHPHTAYHILLGPPTPLLHQCTAAANIHEEHGDDQLAFHFAAMLAAIADWGPSRTQLAAASAAHIHAWAATAVNNAHTTADPSPHTALLAGLLILKLASPNSSSSAATSPLDPAQASQRRQQATTLAPQLYALAKQEVNHRSSSSAQLNRPSRSALLAALETIAYLSIFNPNSTSSSSKTPIKDQITSDPDLLKGLVHLALRATAAQSHDSAVQFTIASIFEHLSAYPARLTSEQKQVERLRKMAAHKQRQAERNAAGAASSGTPTSKEEEEEEEDTRAQHAQAEARCTRLLRAGIISALVSMSTSSASASASLRTSTSTDEPQQQEARPPLQVSLAATLAALTMRQDRRTRGQIAQQGGAKALLMLSNRELDRYRTSSPRRKTASTEESGGKNVGGELDIVPLQALARVCISLDPQLLFGPTSSSSSSTTTTGARTAAGPIVALPALCTLFLHPSAESDTLARFEAALALTNLSSVHPDLASTVSAFSLDTLLAGRREQEEEEEKAPSVLEMLDARLFTEDHLMTRRAYVELLCNLVQCESAYRIWTGEEEDESASSPGAEERRRAVRSSAQRGIHILAALCAPVDAPAEQQHAKESSLPTRLAAAGTLATLCSSPSACERTLCLGIRSLNTLARLLAPVRPKNPSSSSSSSSSSSASQGGAIASSDRFTELSKEEAEEEEEEDDDDKTAVEHGERTTSAGVEVNEDDDQWTMTDVEEIELLEAEDADLESFRPPSSSSSDDDDTTPNPAAPKLAQAQLAIRGATIANSLLQYLHWRNQQQQPPSSSSSQKKRTSQLARRLERAGMLDALREEVQGAIGELRLGESAAERSVGAGEVMGIRREVVRLCLDSLKVWGGLGLRSG</sequence>
<evidence type="ECO:0000313" key="4">
    <source>
        <dbReference type="EMBL" id="KAE8246019.1"/>
    </source>
</evidence>
<accession>A0A8X7MSD3</accession>
<dbReference type="GO" id="GO:0005737">
    <property type="term" value="C:cytoplasm"/>
    <property type="evidence" value="ECO:0007669"/>
    <property type="project" value="UniProtKB-SubCell"/>
</dbReference>
<dbReference type="GO" id="GO:0051879">
    <property type="term" value="F:Hsp90 protein binding"/>
    <property type="evidence" value="ECO:0007669"/>
    <property type="project" value="TreeGrafter"/>
</dbReference>
<gene>
    <name evidence="4" type="ORF">A4X06_0g5249</name>
</gene>
<dbReference type="Proteomes" id="UP000077684">
    <property type="component" value="Unassembled WGS sequence"/>
</dbReference>
<organism evidence="4 5">
    <name type="scientific">Tilletia controversa</name>
    <name type="common">dwarf bunt fungus</name>
    <dbReference type="NCBI Taxonomy" id="13291"/>
    <lineage>
        <taxon>Eukaryota</taxon>
        <taxon>Fungi</taxon>
        <taxon>Dikarya</taxon>
        <taxon>Basidiomycota</taxon>
        <taxon>Ustilaginomycotina</taxon>
        <taxon>Exobasidiomycetes</taxon>
        <taxon>Tilletiales</taxon>
        <taxon>Tilletiaceae</taxon>
        <taxon>Tilletia</taxon>
    </lineage>
</organism>
<comment type="subcellular location">
    <subcellularLocation>
        <location evidence="1">Cytoplasm</location>
    </subcellularLocation>
</comment>
<evidence type="ECO:0000256" key="1">
    <source>
        <dbReference type="ARBA" id="ARBA00004496"/>
    </source>
</evidence>
<dbReference type="AlphaFoldDB" id="A0A8X7MSD3"/>
<dbReference type="EMBL" id="LWDE02000631">
    <property type="protein sequence ID" value="KAE8246019.1"/>
    <property type="molecule type" value="Genomic_DNA"/>
</dbReference>
<dbReference type="Gene3D" id="1.25.10.10">
    <property type="entry name" value="Leucine-rich Repeat Variant"/>
    <property type="match status" value="1"/>
</dbReference>
<evidence type="ECO:0008006" key="6">
    <source>
        <dbReference type="Google" id="ProtNLM"/>
    </source>
</evidence>
<feature type="region of interest" description="Disordered" evidence="3">
    <location>
        <begin position="458"/>
        <end position="481"/>
    </location>
</feature>
<reference evidence="4" key="1">
    <citation type="submission" date="2016-04" db="EMBL/GenBank/DDBJ databases">
        <authorList>
            <person name="Nguyen H.D."/>
            <person name="Samba Siva P."/>
            <person name="Cullis J."/>
            <person name="Levesque C.A."/>
            <person name="Hambleton S."/>
        </authorList>
    </citation>
    <scope>NUCLEOTIDE SEQUENCE</scope>
    <source>
        <strain evidence="4">DAOMC 236426</strain>
    </source>
</reference>
<proteinExistence type="predicted"/>
<dbReference type="InterPro" id="IPR016024">
    <property type="entry name" value="ARM-type_fold"/>
</dbReference>
<feature type="region of interest" description="Disordered" evidence="3">
    <location>
        <begin position="327"/>
        <end position="368"/>
    </location>
</feature>
<dbReference type="InterPro" id="IPR011989">
    <property type="entry name" value="ARM-like"/>
</dbReference>
<dbReference type="PANTHER" id="PTHR45994:SF1">
    <property type="entry name" value="FI21225P1"/>
    <property type="match status" value="1"/>
</dbReference>
<dbReference type="SUPFAM" id="SSF48371">
    <property type="entry name" value="ARM repeat"/>
    <property type="match status" value="1"/>
</dbReference>
<feature type="compositionally biased region" description="Low complexity" evidence="3">
    <location>
        <begin position="731"/>
        <end position="751"/>
    </location>
</feature>
<protein>
    <recommendedName>
        <fullName evidence="6">UNC-45/Cro1/She4 central domain-containing protein</fullName>
    </recommendedName>
</protein>